<dbReference type="InterPro" id="IPR036397">
    <property type="entry name" value="RNaseH_sf"/>
</dbReference>
<dbReference type="Gene3D" id="3.30.70.270">
    <property type="match status" value="3"/>
</dbReference>
<dbReference type="Pfam" id="PF02867">
    <property type="entry name" value="Ribonuc_red_lgC"/>
    <property type="match status" value="4"/>
</dbReference>
<evidence type="ECO:0000259" key="16">
    <source>
        <dbReference type="PROSITE" id="PS50158"/>
    </source>
</evidence>
<dbReference type="SUPFAM" id="SSF50630">
    <property type="entry name" value="Acid proteases"/>
    <property type="match status" value="1"/>
</dbReference>
<keyword evidence="7 13" id="KW-0067">ATP-binding</keyword>
<dbReference type="SUPFAM" id="SSF48168">
    <property type="entry name" value="R1 subunit of ribonucleotide reductase, N-terminal domain"/>
    <property type="match status" value="2"/>
</dbReference>
<dbReference type="InterPro" id="IPR000788">
    <property type="entry name" value="RNR_lg_C"/>
</dbReference>
<proteinExistence type="inferred from homology"/>
<dbReference type="Pfam" id="PF13975">
    <property type="entry name" value="gag-asp_proteas"/>
    <property type="match status" value="1"/>
</dbReference>
<dbReference type="InterPro" id="IPR013509">
    <property type="entry name" value="RNR_lsu_N"/>
</dbReference>
<keyword evidence="9 14" id="KW-0560">Oxidoreductase</keyword>
<keyword evidence="1" id="KW-0808">Transferase</keyword>
<dbReference type="InterPro" id="IPR001878">
    <property type="entry name" value="Znf_CCHC"/>
</dbReference>
<dbReference type="CDD" id="cd09274">
    <property type="entry name" value="RNase_HI_RT_Ty3"/>
    <property type="match status" value="2"/>
</dbReference>
<feature type="domain" description="Integrase catalytic" evidence="17">
    <location>
        <begin position="2473"/>
        <end position="2630"/>
    </location>
</feature>
<dbReference type="SUPFAM" id="SSF53098">
    <property type="entry name" value="Ribonuclease H-like"/>
    <property type="match status" value="2"/>
</dbReference>
<keyword evidence="4 13" id="KW-0547">Nucleotide-binding</keyword>
<feature type="compositionally biased region" description="Polar residues" evidence="15">
    <location>
        <begin position="2900"/>
        <end position="2917"/>
    </location>
</feature>
<dbReference type="PANTHER" id="PTHR37984:SF5">
    <property type="entry name" value="PROTEIN NYNRIN-LIKE"/>
    <property type="match status" value="1"/>
</dbReference>
<dbReference type="InterPro" id="IPR008926">
    <property type="entry name" value="RNR_R1-su_N"/>
</dbReference>
<dbReference type="InterPro" id="IPR005144">
    <property type="entry name" value="ATP-cone_dom"/>
</dbReference>
<dbReference type="Gene3D" id="3.20.70.20">
    <property type="match status" value="3"/>
</dbReference>
<dbReference type="PROSITE" id="PS50994">
    <property type="entry name" value="INTEGRASE"/>
    <property type="match status" value="2"/>
</dbReference>
<evidence type="ECO:0000256" key="12">
    <source>
        <dbReference type="PROSITE-ProRule" id="PRU00047"/>
    </source>
</evidence>
<dbReference type="Proteomes" id="UP001235939">
    <property type="component" value="Chromosome 17"/>
</dbReference>
<comment type="function">
    <text evidence="11 14">Provides the precursors necessary for DNA synthesis. Catalyzes the biosynthesis of deoxyribonucleotides from the corresponding ribonucleotides.</text>
</comment>
<evidence type="ECO:0000256" key="6">
    <source>
        <dbReference type="ARBA" id="ARBA00022801"/>
    </source>
</evidence>
<evidence type="ECO:0000256" key="13">
    <source>
        <dbReference type="PROSITE-ProRule" id="PRU00492"/>
    </source>
</evidence>
<dbReference type="InterPro" id="IPR043502">
    <property type="entry name" value="DNA/RNA_pol_sf"/>
</dbReference>
<dbReference type="InterPro" id="IPR043128">
    <property type="entry name" value="Rev_trsase/Diguanyl_cyclase"/>
</dbReference>
<dbReference type="InterPro" id="IPR012337">
    <property type="entry name" value="RNaseH-like_sf"/>
</dbReference>
<dbReference type="CDD" id="cd01647">
    <property type="entry name" value="RT_LTR"/>
    <property type="match status" value="1"/>
</dbReference>
<comment type="catalytic activity">
    <reaction evidence="14">
        <text>a 2'-deoxyribonucleoside 5'-diphosphate + [thioredoxin]-disulfide + H2O = a ribonucleoside 5'-diphosphate + [thioredoxin]-dithiol</text>
        <dbReference type="Rhea" id="RHEA:23252"/>
        <dbReference type="Rhea" id="RHEA-COMP:10698"/>
        <dbReference type="Rhea" id="RHEA-COMP:10700"/>
        <dbReference type="ChEBI" id="CHEBI:15377"/>
        <dbReference type="ChEBI" id="CHEBI:29950"/>
        <dbReference type="ChEBI" id="CHEBI:50058"/>
        <dbReference type="ChEBI" id="CHEBI:57930"/>
        <dbReference type="ChEBI" id="CHEBI:73316"/>
        <dbReference type="EC" id="1.17.4.1"/>
    </reaction>
</comment>
<accession>A0ABY6LGM0</accession>
<feature type="domain" description="ATP-cone" evidence="18">
    <location>
        <begin position="1173"/>
        <end position="1265"/>
    </location>
</feature>
<evidence type="ECO:0000256" key="14">
    <source>
        <dbReference type="RuleBase" id="RU003410"/>
    </source>
</evidence>
<dbReference type="EMBL" id="CP092879">
    <property type="protein sequence ID" value="UYV79322.1"/>
    <property type="molecule type" value="Genomic_DNA"/>
</dbReference>
<evidence type="ECO:0000313" key="19">
    <source>
        <dbReference type="EMBL" id="UYV79322.1"/>
    </source>
</evidence>
<protein>
    <recommendedName>
        <fullName evidence="14">Ribonucleoside-diphosphate reductase</fullName>
        <ecNumber evidence="14">1.17.4.1</ecNumber>
    </recommendedName>
</protein>
<dbReference type="InterPro" id="IPR001969">
    <property type="entry name" value="Aspartic_peptidase_AS"/>
</dbReference>
<reference evidence="19 20" key="1">
    <citation type="submission" date="2022-01" db="EMBL/GenBank/DDBJ databases">
        <title>A chromosomal length assembly of Cordylochernes scorpioides.</title>
        <authorList>
            <person name="Zeh D."/>
            <person name="Zeh J."/>
        </authorList>
    </citation>
    <scope>NUCLEOTIDE SEQUENCE [LARGE SCALE GENOMIC DNA]</scope>
    <source>
        <strain evidence="19">IN4F17</strain>
        <tissue evidence="19">Whole Body</tissue>
    </source>
</reference>
<evidence type="ECO:0000256" key="8">
    <source>
        <dbReference type="ARBA" id="ARBA00022918"/>
    </source>
</evidence>
<dbReference type="InterPro" id="IPR021109">
    <property type="entry name" value="Peptidase_aspartic_dom_sf"/>
</dbReference>
<dbReference type="PANTHER" id="PTHR37984">
    <property type="entry name" value="PROTEIN CBG26694"/>
    <property type="match status" value="1"/>
</dbReference>
<feature type="domain" description="CCHC-type" evidence="16">
    <location>
        <begin position="3258"/>
        <end position="3273"/>
    </location>
</feature>
<name>A0ABY6LGM0_9ARAC</name>
<dbReference type="CDD" id="cd00303">
    <property type="entry name" value="retropepsin_like"/>
    <property type="match status" value="1"/>
</dbReference>
<evidence type="ECO:0000256" key="1">
    <source>
        <dbReference type="ARBA" id="ARBA00022679"/>
    </source>
</evidence>
<keyword evidence="12" id="KW-0862">Zinc</keyword>
<feature type="region of interest" description="Disordered" evidence="15">
    <location>
        <begin position="1749"/>
        <end position="1772"/>
    </location>
</feature>
<keyword evidence="6" id="KW-0378">Hydrolase</keyword>
<dbReference type="InterPro" id="IPR041373">
    <property type="entry name" value="RT_RNaseH"/>
</dbReference>
<dbReference type="InterPro" id="IPR054465">
    <property type="entry name" value="Integrase_p58-like_C"/>
</dbReference>
<dbReference type="Gene3D" id="3.30.420.10">
    <property type="entry name" value="Ribonuclease H-like superfamily/Ribonuclease H"/>
    <property type="match status" value="2"/>
</dbReference>
<dbReference type="EC" id="1.17.4.1" evidence="14"/>
<dbReference type="Pfam" id="PF17917">
    <property type="entry name" value="RT_RNaseH"/>
    <property type="match status" value="2"/>
</dbReference>
<dbReference type="InterPro" id="IPR001584">
    <property type="entry name" value="Integrase_cat-core"/>
</dbReference>
<dbReference type="Pfam" id="PF22938">
    <property type="entry name" value="Integrase_p58_C"/>
    <property type="match status" value="1"/>
</dbReference>
<dbReference type="PROSITE" id="PS51161">
    <property type="entry name" value="ATP_CONE"/>
    <property type="match status" value="1"/>
</dbReference>
<keyword evidence="12" id="KW-0479">Metal-binding</keyword>
<dbReference type="InterPro" id="IPR050951">
    <property type="entry name" value="Retrovirus_Pol_polyprotein"/>
</dbReference>
<gene>
    <name evidence="19" type="ORF">LAZ67_17002141</name>
</gene>
<evidence type="ECO:0000256" key="15">
    <source>
        <dbReference type="SAM" id="MobiDB-lite"/>
    </source>
</evidence>
<keyword evidence="2" id="KW-0548">Nucleotidyltransferase</keyword>
<dbReference type="PROSITE" id="PS00141">
    <property type="entry name" value="ASP_PROTEASE"/>
    <property type="match status" value="1"/>
</dbReference>
<evidence type="ECO:0000256" key="7">
    <source>
        <dbReference type="ARBA" id="ARBA00022840"/>
    </source>
</evidence>
<dbReference type="SMART" id="SM00343">
    <property type="entry name" value="ZnF_C2HC"/>
    <property type="match status" value="1"/>
</dbReference>
<evidence type="ECO:0000256" key="3">
    <source>
        <dbReference type="ARBA" id="ARBA00022722"/>
    </source>
</evidence>
<evidence type="ECO:0000256" key="4">
    <source>
        <dbReference type="ARBA" id="ARBA00022741"/>
    </source>
</evidence>
<evidence type="ECO:0000256" key="5">
    <source>
        <dbReference type="ARBA" id="ARBA00022759"/>
    </source>
</evidence>
<keyword evidence="12" id="KW-0863">Zinc-finger</keyword>
<evidence type="ECO:0000256" key="2">
    <source>
        <dbReference type="ARBA" id="ARBA00022695"/>
    </source>
</evidence>
<dbReference type="Gene3D" id="2.40.70.10">
    <property type="entry name" value="Acid Proteases"/>
    <property type="match status" value="1"/>
</dbReference>
<evidence type="ECO:0000259" key="18">
    <source>
        <dbReference type="PROSITE" id="PS51161"/>
    </source>
</evidence>
<feature type="region of interest" description="Disordered" evidence="15">
    <location>
        <begin position="1638"/>
        <end position="1674"/>
    </location>
</feature>
<evidence type="ECO:0000256" key="10">
    <source>
        <dbReference type="ARBA" id="ARBA00023116"/>
    </source>
</evidence>
<keyword evidence="3" id="KW-0540">Nuclease</keyword>
<evidence type="ECO:0000259" key="17">
    <source>
        <dbReference type="PROSITE" id="PS50994"/>
    </source>
</evidence>
<evidence type="ECO:0000256" key="9">
    <source>
        <dbReference type="ARBA" id="ARBA00023002"/>
    </source>
</evidence>
<comment type="similarity">
    <text evidence="14">Belongs to the ribonucleoside diphosphate reductase large chain family.</text>
</comment>
<feature type="compositionally biased region" description="Basic and acidic residues" evidence="15">
    <location>
        <begin position="2938"/>
        <end position="2956"/>
    </location>
</feature>
<sequence length="3397" mass="389559">MIKQETQTKMGEYHFQPFRNPSIFTGERNQNPEKWLKEFHRVARNNCWDDSMCLANVYFFLQGTVHRWYENVEEKINSWDIFVKMFSQNCGHHVTQKDQLAENLKTRAQGKEETSDSYIQDVLHLCREVNPAMMENEIVAHLTKGISEEIYQSIIILDIASIDEFIKWCRKIEASNKKRVKKRLVFDRLPNFAAIDSADSESMEDLIRRIVCEEVHRALNPEPTTPEPSSLKEIIREEIEKTPPYKPIPTPLQSRKKLSVASSFEGEAAGVKNPPSSTAAKLQQNYVKIIIDDIAFSALVDSGSSFSVISDGLRRQLKKTMFKDSGMTLKVADGKNVTSIGRCTISLGINGLEQPLEFIVLPNSNPSIILGWDFLEASNAVIDCGRAEIRLEEAKDVLNSPASMGKVVASRSVVIPAESTKIINVMSEELNGQNQVLFEPSKKVLIGKGLTLPCALFRLSHNKGKLWIVNSSTTAQIVPKGMCLGKIQRVEENNLTAISECSEFNKEAKNANHASHADKSDFKFLQNLIIDDLSEEQQSQILSILKRYDKIFDKNNEPVKQTSVTKHKIETGNHQPIKHRPYRVSPTERQAIQTEVDKMLDAGIIRHSESPWSLPVILVKKKDGNWRFCVDYRRLNKVTKKDVYPLPRIDDTLDSLKGAKFYSSMFRTTLWCIPNHSTNIYTGLKSYYNISTKPSFASTPKKCLFGTKRIRVFGHLVDSKGIYPDPEKIEAIAKFPTPKSITDVRSFIGLCSYYRRFIENFAEKAAPLHEVLKKDNKFTWNSDKQDAFDSLKKALMSEPVLAYFEEQLPTELHTDASGYGIGAVLVQINDGKERPVGYASRTLSKAEKNYSTTERECLAAIWAINKFRPYLFGREFVIVTDHHALCWLSNLKDPTGRLARWALKLQEYNVTVVYKSGHKHQDADCLSRNPLQLESEEAYNDEDDDIPSITALTCFEAEQRKDPKISKLIEETERFGAESKGLLRDIRKYVAHCKECQRKKQSTQKPPGLIKAIPPATSPFHRVGMDLLGRFPKSDTGNKWIIVYTDYLNRFAVTKALPTGEAKEAAKFLMEDVVLKHGAPREIITDRERVFQVDCGTHQSMLVDTSVHDSVSSPDEWTGGEVKQNLSQHDRYVFETTVDTLFPNPHEDLQEDYSQKIASRVEETRQLARLETLKAQEKDKARYDSKHEAMDYNVGDLLCYGLNMDFVDPPSITLKVINGLYPGVTTAELDNLAAEIAATMATKHPDYAKLAARIAISNLHKETKKIFSDVIEDLYRKVNSATKKWTPMISEKLYNIVQNNKEKLNSAIIYDRDFNYKYFGFKTLERSYLLKSDGKTIERPQHMLMRVSVGIHEEDIDAAIETYNLMSDRWFTHASPTLFNAGTNNPQLSSCFLLTMADDSIDGIFATLKQCALISKYAGGIGLNVHYMLIKEVIRDLELLPIYLEPWHADIFDFLNLRKNIGAEETKARDLFYALWVPDLFMKRVEKDSHWSLMCPHECPGLADTYGEEFEKLYEKYEEEKRYKKQVPARNLWRAVIESQIETGTPYMLYKDSCNRKSNQKNLGTIKCSNLCAEIVEYSSPDEVAVCNLASLSLPRYVKEGTLTSRNWPRTLRDVPRLPSFRGNPAVRHVGCHPYGSLGLGQSQGEDRQARTPEQPPGRPHAYSLHCPDPGNNESLEPYSNNIYTRRVLSGEFLVVNYHLLKDLTKLGLWNEDMKNRLIANNGSIQNIEGIPDSLKMLYRTVWEMKQKTNTEDGSRQRSLHRPEPIVERALGRPQLRHHVQHALHRLETRPQDWHVLPPENVFSELRTSCHPKDQLAENLKTRAQGKEETSDSYIQDVLHLCREVNPAMMENELVAHLTKGISEEIYQSIIILYIASIDEFIKWCRKIEASNKKRVKKRLVFDRLPNFAAIDSADSESMEDLIRRIVCEEVHRALNPEPTTPEPSSLKEIIREELQFRSLFKGLCHDSRTPTKHVHSTRFHDVCTLPKRPYITRRHHNEERMNGGRMTTSQYVLIAAAQDMLSDIVENADNGRRDPKDMHQALKNLKWTISSLPYRTPSNPNGSGQNARRRDYTSFRKSMVIAGYFSEEEGCHALWPVQCPCNIRAHDGQDIERPEMDDGPLLFRRHLWCIPNHSTNIYTGLKSYYNISTKPSFASTPKKCLFGTKRIRVFGHLVDSKGIYPDPEKIEAIAKFPTPKSITDVRSFIGLCSYYRRFIENFAEKAAPLHEVLKKDNKFTWNSDKQDAFDSLKKALMSEPVLAYFEEQLPTELHTDASGYGIGAVLVQINDGKERPVGYASRTLSKAEKNYSTTERECLAAIWAINKFRPYLFGREFVIVTDHHALCWLSNLKDPTGRLARWALKLQEYNVTVVYKSGHKHQDADCLSRNPLQLESEEAYNDEDDDIPSITALTCFEAEQRKDPKISKLIEETERFGAESKGLLRDIRKYVAHCKECQRKKQSTQKPPGLIKAIPPATSPFHRVGMDLLGRFPKSDTGNKWIIVYTDYLNRFPVTKALPTGEAKEAAKFLMEDVVLKHGAPEKSSRTENEYSKLIAELTNQCSSIHRFTTAYHPQTNGLAERLNKTLASMIAMYVSVEQKDWDVILPYVTFAYNTAKQDTTGFTPFKLIHGREVETTVDTLFPNPHEDLQEDYSQKIASRVEETRQLARLETLKAQEKDKARYDSKHEAMDYNVGDLVWIFIPIRKVGLSEKLMKRYFGPYRVTRKLSDMTFEVEPVDQPTRRRQTRDLVHVLRMKPYHDPEDQADLFKSYLLKSDGKTIERPQHMLMRVSVGIHEEDIDAAIETYNLMSDRWFTHASPTLFNAGTNNPQLSSCFLLTMADDSIDGIFATLKQCALISKYAGGIGLNVHCIRAKGTEIAGTNGVSNGLIPMLRVYNNTARYVDQGDSSPTMAPSRTSKASQIPEDALPHGMGDETETNTEDGSRQRSLHRPEPIVERALGRPQLRHHVQHALHRLETRPQDWHKPFYFYWRTQPESRKWLKEFHRVARNNCWDDSMCLANVYFFLQGTVHRWYENVEEKINSWDIFVKMFSQNCGHHVTQKDHVAENLKTRAQGKEETSDSYIQDVLHLCREVNPAMMENELVAHLTKGISERYISQSSFYTLQVSMSSSNGCRKIEASNKKRVKKRLVFDRLPNFAAIDSADSESMEDLIRRIVCEEVHRALNPEPTTPEPSSLKEIIREELQFRSLFKGLCHDSRTPNQTRTFNQVPRRLYPTQTPIYNQTPPHRRTDEWRTHDNIPICFNCGRPGHVKRYCRERRQWTQRPEGHAPSTQEPQMGNHQAIRSQIYRRQSPRAAVSNLSILKRYDKIFDKNNEPVKQTSVTKHKIETGNHQPIKHRPYRVSPTERQAIQTEVDKMLDRRDYTSFRKSMVIAGYFSEEEG</sequence>
<evidence type="ECO:0000256" key="11">
    <source>
        <dbReference type="ARBA" id="ARBA00024942"/>
    </source>
</evidence>
<keyword evidence="8" id="KW-0695">RNA-directed DNA polymerase</keyword>
<evidence type="ECO:0000313" key="20">
    <source>
        <dbReference type="Proteomes" id="UP001235939"/>
    </source>
</evidence>
<dbReference type="Gene3D" id="3.10.10.10">
    <property type="entry name" value="HIV Type 1 Reverse Transcriptase, subunit A, domain 1"/>
    <property type="match status" value="1"/>
</dbReference>
<dbReference type="SUPFAM" id="SSF56672">
    <property type="entry name" value="DNA/RNA polymerases"/>
    <property type="match status" value="2"/>
</dbReference>
<feature type="region of interest" description="Disordered" evidence="15">
    <location>
        <begin position="2900"/>
        <end position="2958"/>
    </location>
</feature>
<keyword evidence="20" id="KW-1185">Reference proteome</keyword>
<dbReference type="Pfam" id="PF00317">
    <property type="entry name" value="Ribonuc_red_lgN"/>
    <property type="match status" value="2"/>
</dbReference>
<organism evidence="19 20">
    <name type="scientific">Cordylochernes scorpioides</name>
    <dbReference type="NCBI Taxonomy" id="51811"/>
    <lineage>
        <taxon>Eukaryota</taxon>
        <taxon>Metazoa</taxon>
        <taxon>Ecdysozoa</taxon>
        <taxon>Arthropoda</taxon>
        <taxon>Chelicerata</taxon>
        <taxon>Arachnida</taxon>
        <taxon>Pseudoscorpiones</taxon>
        <taxon>Cheliferoidea</taxon>
        <taxon>Chernetidae</taxon>
        <taxon>Cordylochernes</taxon>
    </lineage>
</organism>
<feature type="compositionally biased region" description="Basic and acidic residues" evidence="15">
    <location>
        <begin position="1749"/>
        <end position="1771"/>
    </location>
</feature>
<keyword evidence="5" id="KW-0255">Endonuclease</keyword>
<dbReference type="SUPFAM" id="SSF51998">
    <property type="entry name" value="PFL-like glycyl radical enzymes"/>
    <property type="match status" value="2"/>
</dbReference>
<dbReference type="PROSITE" id="PS50158">
    <property type="entry name" value="ZF_CCHC"/>
    <property type="match status" value="1"/>
</dbReference>
<keyword evidence="10 14" id="KW-0215">Deoxyribonucleotide synthesis</keyword>
<feature type="domain" description="Integrase catalytic" evidence="17">
    <location>
        <begin position="1015"/>
        <end position="1177"/>
    </location>
</feature>